<evidence type="ECO:0000256" key="1">
    <source>
        <dbReference type="ARBA" id="ARBA00022670"/>
    </source>
</evidence>
<accession>A0A3B7RHG6</accession>
<dbReference type="Proteomes" id="UP000262802">
    <property type="component" value="Chromosome"/>
</dbReference>
<dbReference type="SUPFAM" id="SSF56235">
    <property type="entry name" value="N-terminal nucleophile aminohydrolases (Ntn hydrolases)"/>
    <property type="match status" value="1"/>
</dbReference>
<reference evidence="10 11" key="1">
    <citation type="submission" date="2018-09" db="EMBL/GenBank/DDBJ databases">
        <title>Hymenobacter medium sp. nov., isolated from R2A medium.</title>
        <authorList>
            <person name="Yingchao G."/>
        </authorList>
    </citation>
    <scope>NUCLEOTIDE SEQUENCE [LARGE SCALE GENOMIC DNA]</scope>
    <source>
        <strain evidence="11">sh-6</strain>
    </source>
</reference>
<dbReference type="GO" id="GO:0016811">
    <property type="term" value="F:hydrolase activity, acting on carbon-nitrogen (but not peptide) bonds, in linear amides"/>
    <property type="evidence" value="ECO:0007669"/>
    <property type="project" value="UniProtKB-ARBA"/>
</dbReference>
<dbReference type="InterPro" id="IPR000246">
    <property type="entry name" value="Peptidase_T2"/>
</dbReference>
<gene>
    <name evidence="10" type="ORF">D3Y59_17230</name>
</gene>
<evidence type="ECO:0000256" key="2">
    <source>
        <dbReference type="ARBA" id="ARBA00022801"/>
    </source>
</evidence>
<feature type="active site" description="Nucleophile" evidence="5">
    <location>
        <position position="252"/>
    </location>
</feature>
<keyword evidence="1" id="KW-0645">Protease</keyword>
<feature type="binding site" evidence="6">
    <location>
        <begin position="280"/>
        <end position="283"/>
    </location>
    <ligand>
        <name>substrate</name>
    </ligand>
</feature>
<dbReference type="EMBL" id="CP032317">
    <property type="protein sequence ID" value="AYA38636.1"/>
    <property type="molecule type" value="Genomic_DNA"/>
</dbReference>
<feature type="chain" id="PRO_5017591858" description="Isoaspartyl peptidase" evidence="9">
    <location>
        <begin position="22"/>
        <end position="384"/>
    </location>
</feature>
<dbReference type="PANTHER" id="PTHR10188:SF6">
    <property type="entry name" value="N(4)-(BETA-N-ACETYLGLUCOSAMINYL)-L-ASPARAGINASE"/>
    <property type="match status" value="1"/>
</dbReference>
<dbReference type="RefSeq" id="WP_119446166.1">
    <property type="nucleotide sequence ID" value="NZ_CP032317.1"/>
</dbReference>
<dbReference type="FunFam" id="3.60.20.30:FF:000001">
    <property type="entry name" value="Isoaspartyl peptidase/L-asparaginase"/>
    <property type="match status" value="1"/>
</dbReference>
<evidence type="ECO:0000256" key="4">
    <source>
        <dbReference type="ARBA" id="ARBA00069124"/>
    </source>
</evidence>
<keyword evidence="11" id="KW-1185">Reference proteome</keyword>
<dbReference type="Gene3D" id="3.60.20.30">
    <property type="entry name" value="(Glycosyl)asparaginase"/>
    <property type="match status" value="1"/>
</dbReference>
<dbReference type="KEGG" id="hyh:D3Y59_17230"/>
<feature type="compositionally biased region" description="Low complexity" evidence="8">
    <location>
        <begin position="207"/>
        <end position="220"/>
    </location>
</feature>
<organism evidence="10 11">
    <name type="scientific">Hymenobacter oligotrophus</name>
    <dbReference type="NCBI Taxonomy" id="2319843"/>
    <lineage>
        <taxon>Bacteria</taxon>
        <taxon>Pseudomonadati</taxon>
        <taxon>Bacteroidota</taxon>
        <taxon>Cytophagia</taxon>
        <taxon>Cytophagales</taxon>
        <taxon>Hymenobacteraceae</taxon>
        <taxon>Hymenobacter</taxon>
    </lineage>
</organism>
<dbReference type="GO" id="GO:0008233">
    <property type="term" value="F:peptidase activity"/>
    <property type="evidence" value="ECO:0007669"/>
    <property type="project" value="UniProtKB-KW"/>
</dbReference>
<evidence type="ECO:0000256" key="8">
    <source>
        <dbReference type="SAM" id="MobiDB-lite"/>
    </source>
</evidence>
<dbReference type="CDD" id="cd04701">
    <property type="entry name" value="Asparaginase_2"/>
    <property type="match status" value="1"/>
</dbReference>
<dbReference type="InterPro" id="IPR029055">
    <property type="entry name" value="Ntn_hydrolases_N"/>
</dbReference>
<feature type="signal peptide" evidence="9">
    <location>
        <begin position="1"/>
        <end position="21"/>
    </location>
</feature>
<sequence>MKKLLYLLPLALLHLGGGAQAQTTTAAKPAAANSAADPGRITLVIHGGAGTITRANMTPEQEKAYREVLNQALQVGYGVLQKGGTSLDAVEATVRVMEDSPLFNAGKGAVFTHEGRNELDASIMDGKTLRAGSVAGITTVRNPITAARTVMEKSEHVMMVGPGAEQFAKEKGLQIVEPSYFYTEARYNQLQKAIAKEQGAVPDQLNTPTKAAAPATAPATESKKIKVKQKAGGKPQGYLEPPIFTEGRKYGTVGAVALDQYGNLAAATSTGGMTNKRYGRVGDAPIIGAGTYADNQSCAISCTGWGEYFIRATVARDIAARMEYGKQPLQQAAQATIDKVAQLGGDGGLIGLDRQGNITMPFNSEGMYRGYIKANGQSEVLIYK</sequence>
<evidence type="ECO:0000256" key="6">
    <source>
        <dbReference type="PIRSR" id="PIRSR600246-2"/>
    </source>
</evidence>
<evidence type="ECO:0000313" key="10">
    <source>
        <dbReference type="EMBL" id="AYA38636.1"/>
    </source>
</evidence>
<dbReference type="AlphaFoldDB" id="A0A3B7RHG6"/>
<keyword evidence="9" id="KW-0732">Signal</keyword>
<dbReference type="OrthoDB" id="9780217at2"/>
<evidence type="ECO:0000256" key="9">
    <source>
        <dbReference type="SAM" id="SignalP"/>
    </source>
</evidence>
<keyword evidence="3" id="KW-0068">Autocatalytic cleavage</keyword>
<feature type="binding site" evidence="6">
    <location>
        <begin position="303"/>
        <end position="306"/>
    </location>
    <ligand>
        <name>substrate</name>
    </ligand>
</feature>
<evidence type="ECO:0000256" key="5">
    <source>
        <dbReference type="PIRSR" id="PIRSR600246-1"/>
    </source>
</evidence>
<dbReference type="GO" id="GO:0006508">
    <property type="term" value="P:proteolysis"/>
    <property type="evidence" value="ECO:0007669"/>
    <property type="project" value="UniProtKB-KW"/>
</dbReference>
<dbReference type="PANTHER" id="PTHR10188">
    <property type="entry name" value="L-ASPARAGINASE"/>
    <property type="match status" value="1"/>
</dbReference>
<feature type="region of interest" description="Disordered" evidence="8">
    <location>
        <begin position="204"/>
        <end position="233"/>
    </location>
</feature>
<feature type="site" description="Cleavage; by autolysis" evidence="7">
    <location>
        <begin position="251"/>
        <end position="252"/>
    </location>
</feature>
<protein>
    <recommendedName>
        <fullName evidence="4">Isoaspartyl peptidase</fullName>
    </recommendedName>
</protein>
<keyword evidence="2" id="KW-0378">Hydrolase</keyword>
<name>A0A3B7RHG6_9BACT</name>
<evidence type="ECO:0000256" key="3">
    <source>
        <dbReference type="ARBA" id="ARBA00022813"/>
    </source>
</evidence>
<evidence type="ECO:0000256" key="7">
    <source>
        <dbReference type="PIRSR" id="PIRSR600246-3"/>
    </source>
</evidence>
<proteinExistence type="predicted"/>
<evidence type="ECO:0000313" key="11">
    <source>
        <dbReference type="Proteomes" id="UP000262802"/>
    </source>
</evidence>
<dbReference type="Pfam" id="PF01112">
    <property type="entry name" value="Asparaginase_2"/>
    <property type="match status" value="1"/>
</dbReference>